<reference evidence="2" key="1">
    <citation type="submission" date="2009-07" db="EMBL/GenBank/DDBJ databases">
        <title>Complete sequence of Geobacter sp. M21.</title>
        <authorList>
            <consortium name="US DOE Joint Genome Institute"/>
            <person name="Lucas S."/>
            <person name="Copeland A."/>
            <person name="Lapidus A."/>
            <person name="Glavina del Rio T."/>
            <person name="Dalin E."/>
            <person name="Tice H."/>
            <person name="Bruce D."/>
            <person name="Goodwin L."/>
            <person name="Pitluck S."/>
            <person name="Saunders E."/>
            <person name="Brettin T."/>
            <person name="Detter J.C."/>
            <person name="Han C."/>
            <person name="Larimer F."/>
            <person name="Land M."/>
            <person name="Hauser L."/>
            <person name="Kyrpides N."/>
            <person name="Ovchinnikova G."/>
            <person name="Lovley D."/>
        </authorList>
    </citation>
    <scope>NUCLEOTIDE SEQUENCE [LARGE SCALE GENOMIC DNA]</scope>
    <source>
        <strain evidence="2">M21</strain>
    </source>
</reference>
<proteinExistence type="predicted"/>
<accession>C6E5R5</accession>
<dbReference type="EMBL" id="CP001661">
    <property type="protein sequence ID" value="ACT17674.1"/>
    <property type="molecule type" value="Genomic_DNA"/>
</dbReference>
<dbReference type="Pfam" id="PF13673">
    <property type="entry name" value="Acetyltransf_10"/>
    <property type="match status" value="1"/>
</dbReference>
<feature type="domain" description="N-acetyltransferase" evidence="1">
    <location>
        <begin position="4"/>
        <end position="162"/>
    </location>
</feature>
<dbReference type="STRING" id="443144.GM21_1619"/>
<evidence type="ECO:0000313" key="2">
    <source>
        <dbReference type="EMBL" id="ACT17674.1"/>
    </source>
</evidence>
<dbReference type="HOGENOM" id="CLU_116318_1_0_7"/>
<dbReference type="InterPro" id="IPR016181">
    <property type="entry name" value="Acyl_CoA_acyltransferase"/>
</dbReference>
<keyword evidence="2" id="KW-0808">Transferase</keyword>
<name>C6E5R5_GEOSM</name>
<dbReference type="PROSITE" id="PS51186">
    <property type="entry name" value="GNAT"/>
    <property type="match status" value="1"/>
</dbReference>
<dbReference type="GO" id="GO:0016747">
    <property type="term" value="F:acyltransferase activity, transferring groups other than amino-acyl groups"/>
    <property type="evidence" value="ECO:0007669"/>
    <property type="project" value="InterPro"/>
</dbReference>
<organism evidence="2">
    <name type="scientific">Geobacter sp. (strain M21)</name>
    <dbReference type="NCBI Taxonomy" id="443144"/>
    <lineage>
        <taxon>Bacteria</taxon>
        <taxon>Pseudomonadati</taxon>
        <taxon>Thermodesulfobacteriota</taxon>
        <taxon>Desulfuromonadia</taxon>
        <taxon>Geobacterales</taxon>
        <taxon>Geobacteraceae</taxon>
        <taxon>Geobacter</taxon>
    </lineage>
</organism>
<dbReference type="CDD" id="cd04301">
    <property type="entry name" value="NAT_SF"/>
    <property type="match status" value="1"/>
</dbReference>
<dbReference type="SUPFAM" id="SSF55729">
    <property type="entry name" value="Acyl-CoA N-acyltransferases (Nat)"/>
    <property type="match status" value="1"/>
</dbReference>
<dbReference type="InterPro" id="IPR000182">
    <property type="entry name" value="GNAT_dom"/>
</dbReference>
<dbReference type="OrthoDB" id="9805924at2"/>
<dbReference type="Gene3D" id="3.40.630.30">
    <property type="match status" value="1"/>
</dbReference>
<dbReference type="AlphaFoldDB" id="C6E5R5"/>
<dbReference type="KEGG" id="gem:GM21_1619"/>
<gene>
    <name evidence="2" type="ordered locus">GM21_1619</name>
</gene>
<dbReference type="eggNOG" id="COG0456">
    <property type="taxonomic scope" value="Bacteria"/>
</dbReference>
<protein>
    <submittedName>
        <fullName evidence="2">GCN5-related N-acetyltransferase</fullName>
    </submittedName>
</protein>
<evidence type="ECO:0000259" key="1">
    <source>
        <dbReference type="PROSITE" id="PS51186"/>
    </source>
</evidence>
<sequence>MTELKIRPALPSDCSRLTEISFQAKRHWKYPEEYLELWKEELTITAAYIVKNTVFVGELEGEAVGFYSLAEAKEDRKVGTIEIEKGTWLDHMFIFPQYIGKRIGTAFISHMKRYLAGKKVDEVLIFVDPNAKGFYEKVGAGFRRDSDSSIPGRKIPVYELSI</sequence>